<comment type="caution">
    <text evidence="2">The sequence shown here is derived from an EMBL/GenBank/DDBJ whole genome shotgun (WGS) entry which is preliminary data.</text>
</comment>
<dbReference type="Pfam" id="PF20841">
    <property type="entry name" value="NtrZ"/>
    <property type="match status" value="1"/>
</dbReference>
<organism evidence="2 3">
    <name type="scientific">Hirschia litorea</name>
    <dbReference type="NCBI Taxonomy" id="1199156"/>
    <lineage>
        <taxon>Bacteria</taxon>
        <taxon>Pseudomonadati</taxon>
        <taxon>Pseudomonadota</taxon>
        <taxon>Alphaproteobacteria</taxon>
        <taxon>Hyphomonadales</taxon>
        <taxon>Hyphomonadaceae</taxon>
        <taxon>Hirschia</taxon>
    </lineage>
</organism>
<proteinExistence type="predicted"/>
<feature type="chain" id="PRO_5046518326" evidence="1">
    <location>
        <begin position="21"/>
        <end position="151"/>
    </location>
</feature>
<dbReference type="RefSeq" id="WP_382167675.1">
    <property type="nucleotide sequence ID" value="NZ_JBHTBR010000005.1"/>
</dbReference>
<protein>
    <submittedName>
        <fullName evidence="2">NtrZ family periplasmic regulatory protein</fullName>
    </submittedName>
</protein>
<feature type="signal peptide" evidence="1">
    <location>
        <begin position="1"/>
        <end position="20"/>
    </location>
</feature>
<dbReference type="EMBL" id="JBHTBR010000005">
    <property type="protein sequence ID" value="MFC7292328.1"/>
    <property type="molecule type" value="Genomic_DNA"/>
</dbReference>
<evidence type="ECO:0000256" key="1">
    <source>
        <dbReference type="SAM" id="SignalP"/>
    </source>
</evidence>
<reference evidence="3" key="1">
    <citation type="journal article" date="2019" name="Int. J. Syst. Evol. Microbiol.">
        <title>The Global Catalogue of Microorganisms (GCM) 10K type strain sequencing project: providing services to taxonomists for standard genome sequencing and annotation.</title>
        <authorList>
            <consortium name="The Broad Institute Genomics Platform"/>
            <consortium name="The Broad Institute Genome Sequencing Center for Infectious Disease"/>
            <person name="Wu L."/>
            <person name="Ma J."/>
        </authorList>
    </citation>
    <scope>NUCLEOTIDE SEQUENCE [LARGE SCALE GENOMIC DNA]</scope>
    <source>
        <strain evidence="3">CCUG 51308</strain>
    </source>
</reference>
<name>A0ABW2IMF6_9PROT</name>
<keyword evidence="3" id="KW-1185">Reference proteome</keyword>
<evidence type="ECO:0000313" key="3">
    <source>
        <dbReference type="Proteomes" id="UP001596492"/>
    </source>
</evidence>
<sequence length="151" mass="16605">MKFFAGLLITAALCAAPAWAEEPSVADAPAVASETSVAPIKWYENFVYKADEDAEKKAFLVAPTTQTDEFGLIWSGKGRWGLTLDMTRRYGDDVRVLPEQEFSAGAYYQFSPRFRIGGGVSIGGEKLSTDASRWVDEENETGVRIESAFSF</sequence>
<dbReference type="Proteomes" id="UP001596492">
    <property type="component" value="Unassembled WGS sequence"/>
</dbReference>
<keyword evidence="1" id="KW-0732">Signal</keyword>
<gene>
    <name evidence="2" type="ORF">ACFQS8_11920</name>
</gene>
<dbReference type="InterPro" id="IPR048887">
    <property type="entry name" value="NtrZ-like"/>
</dbReference>
<accession>A0ABW2IMF6</accession>
<evidence type="ECO:0000313" key="2">
    <source>
        <dbReference type="EMBL" id="MFC7292328.1"/>
    </source>
</evidence>